<dbReference type="PANTHER" id="PTHR22809">
    <property type="entry name" value="METHYLTRANSFERASE-RELATED"/>
    <property type="match status" value="1"/>
</dbReference>
<gene>
    <name evidence="5" type="ORF">JKP88DRAFT_208367</name>
</gene>
<dbReference type="EMBL" id="JAFCMP010000172">
    <property type="protein sequence ID" value="KAG5184248.1"/>
    <property type="molecule type" value="Genomic_DNA"/>
</dbReference>
<comment type="function">
    <text evidence="4">S-adenosyl-L-methionine-dependent methyltransferase.</text>
</comment>
<evidence type="ECO:0000313" key="5">
    <source>
        <dbReference type="EMBL" id="KAG5184248.1"/>
    </source>
</evidence>
<proteinExistence type="inferred from homology"/>
<organism evidence="5 6">
    <name type="scientific">Tribonema minus</name>
    <dbReference type="NCBI Taxonomy" id="303371"/>
    <lineage>
        <taxon>Eukaryota</taxon>
        <taxon>Sar</taxon>
        <taxon>Stramenopiles</taxon>
        <taxon>Ochrophyta</taxon>
        <taxon>PX clade</taxon>
        <taxon>Xanthophyceae</taxon>
        <taxon>Tribonematales</taxon>
        <taxon>Tribonemataceae</taxon>
        <taxon>Tribonema</taxon>
    </lineage>
</organism>
<evidence type="ECO:0000256" key="4">
    <source>
        <dbReference type="PIRNR" id="PIRNR037755"/>
    </source>
</evidence>
<dbReference type="GO" id="GO:0032259">
    <property type="term" value="P:methylation"/>
    <property type="evidence" value="ECO:0007669"/>
    <property type="project" value="UniProtKB-KW"/>
</dbReference>
<reference evidence="5" key="1">
    <citation type="submission" date="2021-02" db="EMBL/GenBank/DDBJ databases">
        <title>First Annotated Genome of the Yellow-green Alga Tribonema minus.</title>
        <authorList>
            <person name="Mahan K.M."/>
        </authorList>
    </citation>
    <scope>NUCLEOTIDE SEQUENCE</scope>
    <source>
        <strain evidence="5">UTEX B ZZ1240</strain>
    </source>
</reference>
<sequence length="264" mass="28833">MPPFWRDAHERHAARNWDRFYRRNGDAFYKDRHYLERAFPEEALPPAPPPLPPPRRGRRALLELGCGVGNAVFPLLQQNRGLYVYALDLAPSAIALLRGRRDGGGGDGAAGGGDFAERCYAEVHDAAAADALPCAVTAEGGVDMVMLMFALSAVAPEKHARVMAKAAAALRPGGVVLFRDYGRYDEAQLRLPAHARIADNFYARADGTRAYYFDLPDVAALAAAAGLEVLELEAVRRRCANRKTSAVFNRVWVHAKLRRPAAAA</sequence>
<keyword evidence="3 4" id="KW-0808">Transferase</keyword>
<dbReference type="SUPFAM" id="SSF53335">
    <property type="entry name" value="S-adenosyl-L-methionine-dependent methyltransferases"/>
    <property type="match status" value="1"/>
</dbReference>
<dbReference type="AlphaFoldDB" id="A0A835Z8H9"/>
<dbReference type="Proteomes" id="UP000664859">
    <property type="component" value="Unassembled WGS sequence"/>
</dbReference>
<dbReference type="InterPro" id="IPR026113">
    <property type="entry name" value="METTL2/6/8-like"/>
</dbReference>
<dbReference type="PIRSF" id="PIRSF037755">
    <property type="entry name" value="Mettl2_prd"/>
    <property type="match status" value="1"/>
</dbReference>
<evidence type="ECO:0000256" key="3">
    <source>
        <dbReference type="ARBA" id="ARBA00022679"/>
    </source>
</evidence>
<dbReference type="OrthoDB" id="417697at2759"/>
<evidence type="ECO:0000313" key="6">
    <source>
        <dbReference type="Proteomes" id="UP000664859"/>
    </source>
</evidence>
<dbReference type="EC" id="2.1.1.-" evidence="4"/>
<comment type="caution">
    <text evidence="5">The sequence shown here is derived from an EMBL/GenBank/DDBJ whole genome shotgun (WGS) entry which is preliminary data.</text>
</comment>
<name>A0A835Z8H9_9STRA</name>
<protein>
    <recommendedName>
        <fullName evidence="4">tRNA N(3)-methylcytidine methyltransferase</fullName>
        <ecNumber evidence="4">2.1.1.-</ecNumber>
    </recommendedName>
</protein>
<accession>A0A835Z8H9</accession>
<comment type="similarity">
    <text evidence="1 4">Belongs to the methyltransferase superfamily. METL family.</text>
</comment>
<dbReference type="InterPro" id="IPR029063">
    <property type="entry name" value="SAM-dependent_MTases_sf"/>
</dbReference>
<evidence type="ECO:0000256" key="2">
    <source>
        <dbReference type="ARBA" id="ARBA00022603"/>
    </source>
</evidence>
<dbReference type="GO" id="GO:0008757">
    <property type="term" value="F:S-adenosylmethionine-dependent methyltransferase activity"/>
    <property type="evidence" value="ECO:0007669"/>
    <property type="project" value="UniProtKB-ARBA"/>
</dbReference>
<keyword evidence="6" id="KW-1185">Reference proteome</keyword>
<dbReference type="Gene3D" id="3.40.50.150">
    <property type="entry name" value="Vaccinia Virus protein VP39"/>
    <property type="match status" value="1"/>
</dbReference>
<evidence type="ECO:0000256" key="1">
    <source>
        <dbReference type="ARBA" id="ARBA00009725"/>
    </source>
</evidence>
<keyword evidence="2 4" id="KW-0489">Methyltransferase</keyword>
<dbReference type="Pfam" id="PF13489">
    <property type="entry name" value="Methyltransf_23"/>
    <property type="match status" value="1"/>
</dbReference>
<dbReference type="PANTHER" id="PTHR22809:SF5">
    <property type="entry name" value="TRNA N(3)-METHYLCYTIDINE METHYLTRANSFERASE METTL6"/>
    <property type="match status" value="1"/>
</dbReference>
<dbReference type="GO" id="GO:0008173">
    <property type="term" value="F:RNA methyltransferase activity"/>
    <property type="evidence" value="ECO:0007669"/>
    <property type="project" value="UniProtKB-ARBA"/>
</dbReference>